<organism evidence="2 3">
    <name type="scientific">Ammoniphilus resinae</name>
    <dbReference type="NCBI Taxonomy" id="861532"/>
    <lineage>
        <taxon>Bacteria</taxon>
        <taxon>Bacillati</taxon>
        <taxon>Bacillota</taxon>
        <taxon>Bacilli</taxon>
        <taxon>Bacillales</taxon>
        <taxon>Paenibacillaceae</taxon>
        <taxon>Aneurinibacillus group</taxon>
        <taxon>Ammoniphilus</taxon>
    </lineage>
</organism>
<keyword evidence="3" id="KW-1185">Reference proteome</keyword>
<feature type="transmembrane region" description="Helical" evidence="1">
    <location>
        <begin position="51"/>
        <end position="69"/>
    </location>
</feature>
<feature type="transmembrane region" description="Helical" evidence="1">
    <location>
        <begin position="6"/>
        <end position="24"/>
    </location>
</feature>
<reference evidence="2 3" key="1">
    <citation type="submission" date="2021-03" db="EMBL/GenBank/DDBJ databases">
        <title>Genomic Encyclopedia of Type Strains, Phase IV (KMG-IV): sequencing the most valuable type-strain genomes for metagenomic binning, comparative biology and taxonomic classification.</title>
        <authorList>
            <person name="Goeker M."/>
        </authorList>
    </citation>
    <scope>NUCLEOTIDE SEQUENCE [LARGE SCALE GENOMIC DNA]</scope>
    <source>
        <strain evidence="2 3">DSM 24738</strain>
    </source>
</reference>
<dbReference type="Proteomes" id="UP001519343">
    <property type="component" value="Unassembled WGS sequence"/>
</dbReference>
<dbReference type="RefSeq" id="WP_209809280.1">
    <property type="nucleotide sequence ID" value="NZ_JAGGKT010000002.1"/>
</dbReference>
<evidence type="ECO:0000313" key="2">
    <source>
        <dbReference type="EMBL" id="MBP1931198.1"/>
    </source>
</evidence>
<sequence>MTTLYTTLMIIIAAVLLVGLILSIRYGNRQKVHDHGVDPSIKRNPMAKNPIVWAYIFGAALFFLLIWVFKMYHNAPF</sequence>
<keyword evidence="1" id="KW-1133">Transmembrane helix</keyword>
<comment type="caution">
    <text evidence="2">The sequence shown here is derived from an EMBL/GenBank/DDBJ whole genome shotgun (WGS) entry which is preliminary data.</text>
</comment>
<keyword evidence="1" id="KW-0472">Membrane</keyword>
<evidence type="ECO:0000313" key="3">
    <source>
        <dbReference type="Proteomes" id="UP001519343"/>
    </source>
</evidence>
<evidence type="ECO:0000256" key="1">
    <source>
        <dbReference type="SAM" id="Phobius"/>
    </source>
</evidence>
<keyword evidence="1" id="KW-0812">Transmembrane</keyword>
<gene>
    <name evidence="2" type="ORF">J2Z37_001195</name>
</gene>
<protein>
    <submittedName>
        <fullName evidence="2">Secreted protein</fullName>
    </submittedName>
</protein>
<dbReference type="EMBL" id="JAGGKT010000002">
    <property type="protein sequence ID" value="MBP1931198.1"/>
    <property type="molecule type" value="Genomic_DNA"/>
</dbReference>
<proteinExistence type="predicted"/>
<name>A0ABS4GLQ7_9BACL</name>
<accession>A0ABS4GLQ7</accession>